<keyword evidence="4 6" id="KW-1133">Transmembrane helix</keyword>
<keyword evidence="5 6" id="KW-0472">Membrane</keyword>
<accession>A0A1I4V186</accession>
<feature type="transmembrane region" description="Helical" evidence="6">
    <location>
        <begin position="138"/>
        <end position="157"/>
    </location>
</feature>
<dbReference type="Pfam" id="PF02653">
    <property type="entry name" value="BPD_transp_2"/>
    <property type="match status" value="1"/>
</dbReference>
<dbReference type="GO" id="GO:0005886">
    <property type="term" value="C:plasma membrane"/>
    <property type="evidence" value="ECO:0007669"/>
    <property type="project" value="UniProtKB-SubCell"/>
</dbReference>
<dbReference type="GO" id="GO:0022857">
    <property type="term" value="F:transmembrane transporter activity"/>
    <property type="evidence" value="ECO:0007669"/>
    <property type="project" value="InterPro"/>
</dbReference>
<keyword evidence="7" id="KW-0732">Signal</keyword>
<dbReference type="RefSeq" id="WP_093395606.1">
    <property type="nucleotide sequence ID" value="NZ_FOUU01000007.1"/>
</dbReference>
<dbReference type="InterPro" id="IPR001851">
    <property type="entry name" value="ABC_transp_permease"/>
</dbReference>
<dbReference type="EMBL" id="FOUU01000007">
    <property type="protein sequence ID" value="SFM94994.1"/>
    <property type="molecule type" value="Genomic_DNA"/>
</dbReference>
<name>A0A1I4V186_9BACT</name>
<sequence length="335" mass="35757">MKKLRTVATVALVSITLTALVVTAAGVNPAHVIAAFFKGTFSSWRHFLHVLSIWIPLALCSCGLLFTFSLGLWNIGIEGQIMLGAVGATWCLRYLQGSVAPPLALVFALIAACAFGATWAVICGLLKIKSNVHEIFSGLGLNFVAQGLLLWLIFGPWKRAGIASMSGTEPFPRELWFPVPAGWRVSPLILVASVLLMVATAWVLKSTRWGLVIRAIGNNAKAAEVYGISINRNFLMAMSVAGTLAGMVGYYQTVVVYHRLIPVISSNYGYLSLLVVMLAGYRCGPVPLIALLFAILQAGSIQLPLMLGVDSALSGVIQGILVLSALGVVHARRKA</sequence>
<dbReference type="STRING" id="39841.SAMN05660836_02089"/>
<evidence type="ECO:0000256" key="6">
    <source>
        <dbReference type="SAM" id="Phobius"/>
    </source>
</evidence>
<evidence type="ECO:0000313" key="9">
    <source>
        <dbReference type="Proteomes" id="UP000199611"/>
    </source>
</evidence>
<keyword evidence="9" id="KW-1185">Reference proteome</keyword>
<dbReference type="PANTHER" id="PTHR47089">
    <property type="entry name" value="ABC TRANSPORTER, PERMEASE PROTEIN"/>
    <property type="match status" value="1"/>
</dbReference>
<feature type="transmembrane region" description="Helical" evidence="6">
    <location>
        <begin position="53"/>
        <end position="73"/>
    </location>
</feature>
<feature type="chain" id="PRO_5011561345" evidence="7">
    <location>
        <begin position="25"/>
        <end position="335"/>
    </location>
</feature>
<dbReference type="CDD" id="cd06580">
    <property type="entry name" value="TM_PBP1_transp_TpRbsC_like"/>
    <property type="match status" value="1"/>
</dbReference>
<dbReference type="AlphaFoldDB" id="A0A1I4V186"/>
<proteinExistence type="predicted"/>
<comment type="subcellular location">
    <subcellularLocation>
        <location evidence="1">Cell membrane</location>
        <topology evidence="1">Multi-pass membrane protein</topology>
    </subcellularLocation>
</comment>
<dbReference type="OrthoDB" id="9809785at2"/>
<feature type="transmembrane region" description="Helical" evidence="6">
    <location>
        <begin position="185"/>
        <end position="204"/>
    </location>
</feature>
<feature type="signal peptide" evidence="7">
    <location>
        <begin position="1"/>
        <end position="24"/>
    </location>
</feature>
<evidence type="ECO:0000256" key="2">
    <source>
        <dbReference type="ARBA" id="ARBA00022475"/>
    </source>
</evidence>
<feature type="transmembrane region" description="Helical" evidence="6">
    <location>
        <begin position="313"/>
        <end position="331"/>
    </location>
</feature>
<evidence type="ECO:0000256" key="4">
    <source>
        <dbReference type="ARBA" id="ARBA00022989"/>
    </source>
</evidence>
<gene>
    <name evidence="8" type="ORF">SAMN05660836_02089</name>
</gene>
<organism evidence="8 9">
    <name type="scientific">Thermodesulforhabdus norvegica</name>
    <dbReference type="NCBI Taxonomy" id="39841"/>
    <lineage>
        <taxon>Bacteria</taxon>
        <taxon>Pseudomonadati</taxon>
        <taxon>Thermodesulfobacteriota</taxon>
        <taxon>Syntrophobacteria</taxon>
        <taxon>Syntrophobacterales</taxon>
        <taxon>Thermodesulforhabdaceae</taxon>
        <taxon>Thermodesulforhabdus</taxon>
    </lineage>
</organism>
<evidence type="ECO:0000256" key="1">
    <source>
        <dbReference type="ARBA" id="ARBA00004651"/>
    </source>
</evidence>
<feature type="transmembrane region" description="Helical" evidence="6">
    <location>
        <begin position="103"/>
        <end position="126"/>
    </location>
</feature>
<dbReference type="Proteomes" id="UP000199611">
    <property type="component" value="Unassembled WGS sequence"/>
</dbReference>
<evidence type="ECO:0000256" key="3">
    <source>
        <dbReference type="ARBA" id="ARBA00022692"/>
    </source>
</evidence>
<keyword evidence="3 6" id="KW-0812">Transmembrane</keyword>
<keyword evidence="2" id="KW-1003">Cell membrane</keyword>
<reference evidence="9" key="1">
    <citation type="submission" date="2016-10" db="EMBL/GenBank/DDBJ databases">
        <authorList>
            <person name="Varghese N."/>
            <person name="Submissions S."/>
        </authorList>
    </citation>
    <scope>NUCLEOTIDE SEQUENCE [LARGE SCALE GENOMIC DNA]</scope>
    <source>
        <strain evidence="9">DSM 9990</strain>
    </source>
</reference>
<feature type="transmembrane region" description="Helical" evidence="6">
    <location>
        <begin position="234"/>
        <end position="254"/>
    </location>
</feature>
<protein>
    <submittedName>
        <fullName evidence="8">Nucleoside ABC transporter membrane protein</fullName>
    </submittedName>
</protein>
<evidence type="ECO:0000313" key="8">
    <source>
        <dbReference type="EMBL" id="SFM94994.1"/>
    </source>
</evidence>
<evidence type="ECO:0000256" key="5">
    <source>
        <dbReference type="ARBA" id="ARBA00023136"/>
    </source>
</evidence>
<dbReference type="PANTHER" id="PTHR47089:SF1">
    <property type="entry name" value="GUANOSINE ABC TRANSPORTER PERMEASE PROTEIN NUPP"/>
    <property type="match status" value="1"/>
</dbReference>
<evidence type="ECO:0000256" key="7">
    <source>
        <dbReference type="SAM" id="SignalP"/>
    </source>
</evidence>
<feature type="transmembrane region" description="Helical" evidence="6">
    <location>
        <begin position="260"/>
        <end position="281"/>
    </location>
</feature>